<evidence type="ECO:0000313" key="1">
    <source>
        <dbReference type="EMBL" id="VVC92268.1"/>
    </source>
</evidence>
<evidence type="ECO:0000313" key="2">
    <source>
        <dbReference type="Proteomes" id="UP000324832"/>
    </source>
</evidence>
<name>A0A5E4Q3J4_9NEOP</name>
<dbReference type="Proteomes" id="UP000324832">
    <property type="component" value="Unassembled WGS sequence"/>
</dbReference>
<dbReference type="AlphaFoldDB" id="A0A5E4Q3J4"/>
<dbReference type="EMBL" id="FZQP02001249">
    <property type="protein sequence ID" value="VVC92268.1"/>
    <property type="molecule type" value="Genomic_DNA"/>
</dbReference>
<gene>
    <name evidence="1" type="ORF">LSINAPIS_LOCUS4754</name>
</gene>
<proteinExistence type="predicted"/>
<accession>A0A5E4Q3J4</accession>
<sequence>MKSCVIEKTLPRVHLNLKLVWDGVPILMHLPSPIVRIEIVSYGVSNVLAVFNLKVLFSVPALHIARVARPVLVTDGQLRQPDAFPWRLQHLALRFVLRALDIDHHLFMLIHD</sequence>
<reference evidence="1 2" key="1">
    <citation type="submission" date="2017-07" db="EMBL/GenBank/DDBJ databases">
        <authorList>
            <person name="Talla V."/>
            <person name="Backstrom N."/>
        </authorList>
    </citation>
    <scope>NUCLEOTIDE SEQUENCE [LARGE SCALE GENOMIC DNA]</scope>
</reference>
<organism evidence="1 2">
    <name type="scientific">Leptidea sinapis</name>
    <dbReference type="NCBI Taxonomy" id="189913"/>
    <lineage>
        <taxon>Eukaryota</taxon>
        <taxon>Metazoa</taxon>
        <taxon>Ecdysozoa</taxon>
        <taxon>Arthropoda</taxon>
        <taxon>Hexapoda</taxon>
        <taxon>Insecta</taxon>
        <taxon>Pterygota</taxon>
        <taxon>Neoptera</taxon>
        <taxon>Endopterygota</taxon>
        <taxon>Lepidoptera</taxon>
        <taxon>Glossata</taxon>
        <taxon>Ditrysia</taxon>
        <taxon>Papilionoidea</taxon>
        <taxon>Pieridae</taxon>
        <taxon>Dismorphiinae</taxon>
        <taxon>Leptidea</taxon>
    </lineage>
</organism>
<keyword evidence="2" id="KW-1185">Reference proteome</keyword>
<protein>
    <submittedName>
        <fullName evidence="1">Uncharacterized protein</fullName>
    </submittedName>
</protein>